<evidence type="ECO:0000256" key="2">
    <source>
        <dbReference type="SAM" id="Phobius"/>
    </source>
</evidence>
<feature type="region of interest" description="Disordered" evidence="1">
    <location>
        <begin position="220"/>
        <end position="239"/>
    </location>
</feature>
<evidence type="ECO:0000256" key="1">
    <source>
        <dbReference type="SAM" id="MobiDB-lite"/>
    </source>
</evidence>
<evidence type="ECO:0008006" key="5">
    <source>
        <dbReference type="Google" id="ProtNLM"/>
    </source>
</evidence>
<keyword evidence="2" id="KW-1133">Transmembrane helix</keyword>
<name>A0ABX9YBU9_MICCH</name>
<evidence type="ECO:0000313" key="4">
    <source>
        <dbReference type="Proteomes" id="UP000274694"/>
    </source>
</evidence>
<proteinExistence type="predicted"/>
<dbReference type="Proteomes" id="UP000274694">
    <property type="component" value="Unassembled WGS sequence"/>
</dbReference>
<feature type="transmembrane region" description="Helical" evidence="2">
    <location>
        <begin position="27"/>
        <end position="48"/>
    </location>
</feature>
<protein>
    <recommendedName>
        <fullName evidence="5">DUF3558 domain-containing protein</fullName>
    </recommendedName>
</protein>
<reference evidence="3 4" key="1">
    <citation type="submission" date="2018-05" db="EMBL/GenBank/DDBJ databases">
        <title>Micromonospora from Atacama Desert.</title>
        <authorList>
            <person name="Carro L."/>
            <person name="Goodfellow M."/>
            <person name="Klenk H.-P."/>
        </authorList>
    </citation>
    <scope>NUCLEOTIDE SEQUENCE [LARGE SCALE GENOMIC DNA]</scope>
    <source>
        <strain evidence="3 4">LB41</strain>
    </source>
</reference>
<evidence type="ECO:0000313" key="3">
    <source>
        <dbReference type="EMBL" id="RQW95736.1"/>
    </source>
</evidence>
<dbReference type="EMBL" id="QGTA01000123">
    <property type="protein sequence ID" value="RQW95736.1"/>
    <property type="molecule type" value="Genomic_DNA"/>
</dbReference>
<keyword evidence="4" id="KW-1185">Reference proteome</keyword>
<feature type="region of interest" description="Disordered" evidence="1">
    <location>
        <begin position="1"/>
        <end position="21"/>
    </location>
</feature>
<comment type="caution">
    <text evidence="3">The sequence shown here is derived from an EMBL/GenBank/DDBJ whole genome shotgun (WGS) entry which is preliminary data.</text>
</comment>
<dbReference type="RefSeq" id="WP_104114909.1">
    <property type="nucleotide sequence ID" value="NZ_CBDRBH010000005.1"/>
</dbReference>
<keyword evidence="2" id="KW-0812">Transmembrane</keyword>
<keyword evidence="2" id="KW-0472">Membrane</keyword>
<gene>
    <name evidence="3" type="ORF">DLJ60_06345</name>
</gene>
<accession>A0ABX9YBU9</accession>
<organism evidence="3 4">
    <name type="scientific">Micromonospora chalcea</name>
    <dbReference type="NCBI Taxonomy" id="1874"/>
    <lineage>
        <taxon>Bacteria</taxon>
        <taxon>Bacillati</taxon>
        <taxon>Actinomycetota</taxon>
        <taxon>Actinomycetes</taxon>
        <taxon>Micromonosporales</taxon>
        <taxon>Micromonosporaceae</taxon>
        <taxon>Micromonospora</taxon>
    </lineage>
</organism>
<dbReference type="GeneID" id="91360445"/>
<sequence>MDGDRQYAEAPAQPAGPQQARPGRRKILLGVLAALLVCGGLCGVGQLITNVVNQDDWEGLGRPVTSPAVPESPKPTWPKPNLLYGRPDPGIRHTLEQNVLDSAGVLKPMTSSCDNKGFTGEHAATFDCTVTYAGLDVVYTVVATPSGSQLFKWTATAERTVVTRDGLLALFHRQYTSDNRWSDLRCDEFPEVALVPVGKPLPQFCYAKLDDRIKTSRIRITPDADSPPTLETEHQEEGL</sequence>
<feature type="compositionally biased region" description="Low complexity" evidence="1">
    <location>
        <begin position="10"/>
        <end position="21"/>
    </location>
</feature>